<dbReference type="AlphaFoldDB" id="A0A834PGP3"/>
<feature type="region of interest" description="Disordered" evidence="1">
    <location>
        <begin position="12"/>
        <end position="38"/>
    </location>
</feature>
<evidence type="ECO:0000256" key="1">
    <source>
        <dbReference type="SAM" id="MobiDB-lite"/>
    </source>
</evidence>
<name>A0A834PGP3_VESPE</name>
<dbReference type="EMBL" id="JACSDY010000001">
    <property type="protein sequence ID" value="KAF7439215.1"/>
    <property type="molecule type" value="Genomic_DNA"/>
</dbReference>
<keyword evidence="3" id="KW-1185">Reference proteome</keyword>
<evidence type="ECO:0000313" key="3">
    <source>
        <dbReference type="Proteomes" id="UP000600918"/>
    </source>
</evidence>
<organism evidence="2 3">
    <name type="scientific">Vespula pensylvanica</name>
    <name type="common">Western yellow jacket</name>
    <name type="synonym">Wasp</name>
    <dbReference type="NCBI Taxonomy" id="30213"/>
    <lineage>
        <taxon>Eukaryota</taxon>
        <taxon>Metazoa</taxon>
        <taxon>Ecdysozoa</taxon>
        <taxon>Arthropoda</taxon>
        <taxon>Hexapoda</taxon>
        <taxon>Insecta</taxon>
        <taxon>Pterygota</taxon>
        <taxon>Neoptera</taxon>
        <taxon>Endopterygota</taxon>
        <taxon>Hymenoptera</taxon>
        <taxon>Apocrita</taxon>
        <taxon>Aculeata</taxon>
        <taxon>Vespoidea</taxon>
        <taxon>Vespidae</taxon>
        <taxon>Vespinae</taxon>
        <taxon>Vespula</taxon>
    </lineage>
</organism>
<reference evidence="2" key="1">
    <citation type="journal article" date="2020" name="G3 (Bethesda)">
        <title>High-Quality Assemblies for Three Invasive Social Wasps from the &lt;i&gt;Vespula&lt;/i&gt; Genus.</title>
        <authorList>
            <person name="Harrop T.W.R."/>
            <person name="Guhlin J."/>
            <person name="McLaughlin G.M."/>
            <person name="Permina E."/>
            <person name="Stockwell P."/>
            <person name="Gilligan J."/>
            <person name="Le Lec M.F."/>
            <person name="Gruber M.A.M."/>
            <person name="Quinn O."/>
            <person name="Lovegrove M."/>
            <person name="Duncan E.J."/>
            <person name="Remnant E.J."/>
            <person name="Van Eeckhoven J."/>
            <person name="Graham B."/>
            <person name="Knapp R.A."/>
            <person name="Langford K.W."/>
            <person name="Kronenberg Z."/>
            <person name="Press M.O."/>
            <person name="Eacker S.M."/>
            <person name="Wilson-Rankin E.E."/>
            <person name="Purcell J."/>
            <person name="Lester P.J."/>
            <person name="Dearden P.K."/>
        </authorList>
    </citation>
    <scope>NUCLEOTIDE SEQUENCE</scope>
    <source>
        <strain evidence="2">Volc-1</strain>
    </source>
</reference>
<comment type="caution">
    <text evidence="2">The sequence shown here is derived from an EMBL/GenBank/DDBJ whole genome shotgun (WGS) entry which is preliminary data.</text>
</comment>
<accession>A0A834PGP3</accession>
<proteinExistence type="predicted"/>
<protein>
    <submittedName>
        <fullName evidence="2">Uncharacterized protein</fullName>
    </submittedName>
</protein>
<evidence type="ECO:0000313" key="2">
    <source>
        <dbReference type="EMBL" id="KAF7439215.1"/>
    </source>
</evidence>
<sequence>MLILVSCQFQGPRRKGHNKIGENRTSNRGHRIGSDKIRKGRDGSVRVSSVRLDLVSGLIVWARAFAYSFVLDFV</sequence>
<gene>
    <name evidence="2" type="ORF">H0235_001606</name>
</gene>
<dbReference type="Proteomes" id="UP000600918">
    <property type="component" value="Unassembled WGS sequence"/>
</dbReference>